<evidence type="ECO:0000313" key="2">
    <source>
        <dbReference type="EMBL" id="BAV96306.1"/>
    </source>
</evidence>
<dbReference type="InterPro" id="IPR036388">
    <property type="entry name" value="WH-like_DNA-bd_sf"/>
</dbReference>
<dbReference type="PANTHER" id="PTHR38600">
    <property type="entry name" value="TRANSCRIPTIONAL REGULATORY PROTEIN"/>
    <property type="match status" value="1"/>
</dbReference>
<dbReference type="CDD" id="cd00090">
    <property type="entry name" value="HTH_ARSR"/>
    <property type="match status" value="1"/>
</dbReference>
<dbReference type="SMART" id="SM00418">
    <property type="entry name" value="HTH_ARSR"/>
    <property type="match status" value="1"/>
</dbReference>
<accession>A0AAU9ACE3</accession>
<dbReference type="AlphaFoldDB" id="A0AAU9ACE3"/>
<dbReference type="GeneID" id="83062712"/>
<dbReference type="EMBL" id="AP014940">
    <property type="protein sequence ID" value="BAV96306.1"/>
    <property type="molecule type" value="Genomic_DNA"/>
</dbReference>
<organism evidence="2 3">
    <name type="scientific">Lysobacter enzymogenes</name>
    <dbReference type="NCBI Taxonomy" id="69"/>
    <lineage>
        <taxon>Bacteria</taxon>
        <taxon>Pseudomonadati</taxon>
        <taxon>Pseudomonadota</taxon>
        <taxon>Gammaproteobacteria</taxon>
        <taxon>Lysobacterales</taxon>
        <taxon>Lysobacteraceae</taxon>
        <taxon>Lysobacter</taxon>
    </lineage>
</organism>
<dbReference type="PROSITE" id="PS50987">
    <property type="entry name" value="HTH_ARSR_2"/>
    <property type="match status" value="1"/>
</dbReference>
<dbReference type="InterPro" id="IPR036390">
    <property type="entry name" value="WH_DNA-bd_sf"/>
</dbReference>
<dbReference type="KEGG" id="lem:LEN_0819"/>
<dbReference type="PANTHER" id="PTHR38600:SF2">
    <property type="entry name" value="SLL0088 PROTEIN"/>
    <property type="match status" value="1"/>
</dbReference>
<reference evidence="2 3" key="1">
    <citation type="journal article" date="2017" name="DNA Res.">
        <title>Complete genome sequence and expression profile of the commercial lytic enzyme producer Lysobacter enzymogenes M497-1.</title>
        <authorList>
            <person name="Takami H."/>
            <person name="Toyoda A."/>
            <person name="Uchiyama I."/>
            <person name="Itoh T."/>
            <person name="Takaki Y."/>
            <person name="Arai W."/>
            <person name="Nishi S."/>
            <person name="Kawai M."/>
            <person name="Shinya K."/>
            <person name="Ikeda H."/>
        </authorList>
    </citation>
    <scope>NUCLEOTIDE SEQUENCE [LARGE SCALE GENOMIC DNA]</scope>
    <source>
        <strain evidence="2 3">M497-1</strain>
    </source>
</reference>
<dbReference type="Gene3D" id="1.10.10.10">
    <property type="entry name" value="Winged helix-like DNA-binding domain superfamily/Winged helix DNA-binding domain"/>
    <property type="match status" value="1"/>
</dbReference>
<dbReference type="SUPFAM" id="SSF46785">
    <property type="entry name" value="Winged helix' DNA-binding domain"/>
    <property type="match status" value="1"/>
</dbReference>
<name>A0AAU9ACE3_LYSEN</name>
<dbReference type="InterPro" id="IPR001845">
    <property type="entry name" value="HTH_ArsR_DNA-bd_dom"/>
</dbReference>
<dbReference type="NCBIfam" id="NF033788">
    <property type="entry name" value="HTH_metalloreg"/>
    <property type="match status" value="1"/>
</dbReference>
<dbReference type="InterPro" id="IPR011991">
    <property type="entry name" value="ArsR-like_HTH"/>
</dbReference>
<dbReference type="Proteomes" id="UP000218824">
    <property type="component" value="Chromosome"/>
</dbReference>
<feature type="domain" description="HTH arsR-type" evidence="1">
    <location>
        <begin position="7"/>
        <end position="101"/>
    </location>
</feature>
<dbReference type="PRINTS" id="PR00778">
    <property type="entry name" value="HTHARSR"/>
</dbReference>
<protein>
    <submittedName>
        <fullName evidence="2">Transcriptional regulator</fullName>
    </submittedName>
</protein>
<evidence type="ECO:0000313" key="3">
    <source>
        <dbReference type="Proteomes" id="UP000218824"/>
    </source>
</evidence>
<dbReference type="RefSeq" id="WP_198420027.1">
    <property type="nucleotide sequence ID" value="NZ_AP014940.1"/>
</dbReference>
<evidence type="ECO:0000259" key="1">
    <source>
        <dbReference type="PROSITE" id="PS50987"/>
    </source>
</evidence>
<gene>
    <name evidence="2" type="ORF">LEN_0819</name>
</gene>
<dbReference type="Pfam" id="PF12840">
    <property type="entry name" value="HTH_20"/>
    <property type="match status" value="1"/>
</dbReference>
<sequence>MPARNARRSEDPARLDRLFQALADASRRSMIDRLSAGPASVSELAQPLAMALPSVVKHLAVLESGGIVLSEKRGRVRTYRIAPDALAAVETWLAQRKARYQAQFDALERYLASQPDDEDAT</sequence>
<proteinExistence type="predicted"/>
<dbReference type="GO" id="GO:0003700">
    <property type="term" value="F:DNA-binding transcription factor activity"/>
    <property type="evidence" value="ECO:0007669"/>
    <property type="project" value="InterPro"/>
</dbReference>